<reference evidence="1" key="3">
    <citation type="submission" date="2018-07" db="EMBL/GenBank/DDBJ databases">
        <title>WGS assembly of Glycine max.</title>
        <authorList>
            <person name="Schmutz J."/>
            <person name="Cannon S."/>
            <person name="Schlueter J."/>
            <person name="Ma J."/>
            <person name="Mitros T."/>
            <person name="Nelson W."/>
            <person name="Hyten D."/>
            <person name="Song Q."/>
            <person name="Thelen J."/>
            <person name="Cheng J."/>
            <person name="Xu D."/>
            <person name="Hellsten U."/>
            <person name="May G."/>
            <person name="Yu Y."/>
            <person name="Sakurai T."/>
            <person name="Umezawa T."/>
            <person name="Bhattacharyya M."/>
            <person name="Sandhu D."/>
            <person name="Valliyodan B."/>
            <person name="Lindquist E."/>
            <person name="Peto M."/>
            <person name="Grant D."/>
            <person name="Shu S."/>
            <person name="Goodstein D."/>
            <person name="Barry K."/>
            <person name="Futrell-Griggs M."/>
            <person name="Abernathy B."/>
            <person name="Du J."/>
            <person name="Tian Z."/>
            <person name="Zhu L."/>
            <person name="Gill N."/>
            <person name="Joshi T."/>
            <person name="Libault M."/>
            <person name="Sethuraman A."/>
            <person name="Zhang X."/>
            <person name="Shinozaki K."/>
            <person name="Nguyen H."/>
            <person name="Wing R."/>
            <person name="Cregan P."/>
            <person name="Specht J."/>
            <person name="Grimwood J."/>
            <person name="Rokhsar D."/>
            <person name="Stacey G."/>
            <person name="Shoemaker R."/>
            <person name="Jackson S."/>
        </authorList>
    </citation>
    <scope>NUCLEOTIDE SEQUENCE</scope>
    <source>
        <tissue evidence="1">Callus</tissue>
    </source>
</reference>
<accession>A0A0R0GJ33</accession>
<evidence type="ECO:0000313" key="1">
    <source>
        <dbReference type="EMBL" id="KRH18476.1"/>
    </source>
</evidence>
<sequence length="60" mass="6819">MDLKAEATVGDVEFQAVKIPRQGGYRATYFIFGSYYKIISMLSVYIDPQSKIFLSFSLLT</sequence>
<dbReference type="Proteomes" id="UP000008827">
    <property type="component" value="Chromosome 13"/>
</dbReference>
<reference evidence="1 2" key="1">
    <citation type="journal article" date="2010" name="Nature">
        <title>Genome sequence of the palaeopolyploid soybean.</title>
        <authorList>
            <person name="Schmutz J."/>
            <person name="Cannon S.B."/>
            <person name="Schlueter J."/>
            <person name="Ma J."/>
            <person name="Mitros T."/>
            <person name="Nelson W."/>
            <person name="Hyten D.L."/>
            <person name="Song Q."/>
            <person name="Thelen J.J."/>
            <person name="Cheng J."/>
            <person name="Xu D."/>
            <person name="Hellsten U."/>
            <person name="May G.D."/>
            <person name="Yu Y."/>
            <person name="Sakurai T."/>
            <person name="Umezawa T."/>
            <person name="Bhattacharyya M.K."/>
            <person name="Sandhu D."/>
            <person name="Valliyodan B."/>
            <person name="Lindquist E."/>
            <person name="Peto M."/>
            <person name="Grant D."/>
            <person name="Shu S."/>
            <person name="Goodstein D."/>
            <person name="Barry K."/>
            <person name="Futrell-Griggs M."/>
            <person name="Abernathy B."/>
            <person name="Du J."/>
            <person name="Tian Z."/>
            <person name="Zhu L."/>
            <person name="Gill N."/>
            <person name="Joshi T."/>
            <person name="Libault M."/>
            <person name="Sethuraman A."/>
            <person name="Zhang X.-C."/>
            <person name="Shinozaki K."/>
            <person name="Nguyen H.T."/>
            <person name="Wing R.A."/>
            <person name="Cregan P."/>
            <person name="Specht J."/>
            <person name="Grimwood J."/>
            <person name="Rokhsar D."/>
            <person name="Stacey G."/>
            <person name="Shoemaker R.C."/>
            <person name="Jackson S.A."/>
        </authorList>
    </citation>
    <scope>NUCLEOTIDE SEQUENCE [LARGE SCALE GENOMIC DNA]</scope>
    <source>
        <strain evidence="2">cv. Williams 82</strain>
        <tissue evidence="1">Callus</tissue>
    </source>
</reference>
<organism evidence="1">
    <name type="scientific">Glycine max</name>
    <name type="common">Soybean</name>
    <name type="synonym">Glycine hispida</name>
    <dbReference type="NCBI Taxonomy" id="3847"/>
    <lineage>
        <taxon>Eukaryota</taxon>
        <taxon>Viridiplantae</taxon>
        <taxon>Streptophyta</taxon>
        <taxon>Embryophyta</taxon>
        <taxon>Tracheophyta</taxon>
        <taxon>Spermatophyta</taxon>
        <taxon>Magnoliopsida</taxon>
        <taxon>eudicotyledons</taxon>
        <taxon>Gunneridae</taxon>
        <taxon>Pentapetalae</taxon>
        <taxon>rosids</taxon>
        <taxon>fabids</taxon>
        <taxon>Fabales</taxon>
        <taxon>Fabaceae</taxon>
        <taxon>Papilionoideae</taxon>
        <taxon>50 kb inversion clade</taxon>
        <taxon>NPAAA clade</taxon>
        <taxon>indigoferoid/millettioid clade</taxon>
        <taxon>Phaseoleae</taxon>
        <taxon>Glycine</taxon>
        <taxon>Glycine subgen. Soja</taxon>
    </lineage>
</organism>
<evidence type="ECO:0000313" key="3">
    <source>
        <dbReference type="Proteomes" id="UP000008827"/>
    </source>
</evidence>
<dbReference type="InParanoid" id="A0A0R0GJ33"/>
<protein>
    <submittedName>
        <fullName evidence="1 2">Uncharacterized protein</fullName>
    </submittedName>
</protein>
<proteinExistence type="predicted"/>
<name>A0A0R0GJ33_SOYBN</name>
<keyword evidence="3" id="KW-1185">Reference proteome</keyword>
<dbReference type="EnsemblPlants" id="KRH18476">
    <property type="protein sequence ID" value="KRH18476"/>
    <property type="gene ID" value="GLYMA_13G063000"/>
</dbReference>
<dbReference type="AlphaFoldDB" id="A0A0R0GJ33"/>
<evidence type="ECO:0000313" key="2">
    <source>
        <dbReference type="EnsemblPlants" id="KRH18476"/>
    </source>
</evidence>
<reference evidence="2" key="2">
    <citation type="submission" date="2018-02" db="UniProtKB">
        <authorList>
            <consortium name="EnsemblPlants"/>
        </authorList>
    </citation>
    <scope>IDENTIFICATION</scope>
    <source>
        <strain evidence="2">Williams 82</strain>
    </source>
</reference>
<gene>
    <name evidence="1" type="ORF">GLYMA_13G063000</name>
</gene>
<dbReference type="EMBL" id="CM000846">
    <property type="protein sequence ID" value="KRH18476.1"/>
    <property type="molecule type" value="Genomic_DNA"/>
</dbReference>
<dbReference type="Gramene" id="KRH18476">
    <property type="protein sequence ID" value="KRH18476"/>
    <property type="gene ID" value="GLYMA_13G063000"/>
</dbReference>